<evidence type="ECO:0000256" key="4">
    <source>
        <dbReference type="ARBA" id="ARBA00022980"/>
    </source>
</evidence>
<dbReference type="Gene3D" id="3.10.430.100">
    <property type="entry name" value="Ribosomal protein L9, C-terminal domain"/>
    <property type="match status" value="1"/>
</dbReference>
<dbReference type="GO" id="GO:0019843">
    <property type="term" value="F:rRNA binding"/>
    <property type="evidence" value="ECO:0007669"/>
    <property type="project" value="UniProtKB-UniRule"/>
</dbReference>
<evidence type="ECO:0000256" key="6">
    <source>
        <dbReference type="ARBA" id="ARBA00035292"/>
    </source>
</evidence>
<dbReference type="Pfam" id="PF01281">
    <property type="entry name" value="Ribosomal_L9_N"/>
    <property type="match status" value="1"/>
</dbReference>
<comment type="caution">
    <text evidence="10">The sequence shown here is derived from an EMBL/GenBank/DDBJ whole genome shotgun (WGS) entry which is preliminary data.</text>
</comment>
<dbReference type="HAMAP" id="MF_00503">
    <property type="entry name" value="Ribosomal_bL9"/>
    <property type="match status" value="1"/>
</dbReference>
<dbReference type="InterPro" id="IPR000244">
    <property type="entry name" value="Ribosomal_bL9"/>
</dbReference>
<sequence length="147" mass="15732">MKVILLKDVQKVGRAYDVKEVAPGFAMNQLIPQKLAERATPAALKALEAKKSEIEAKRAAHTEALLAQIDKIEGVRATIEAKANDKGHLFAGVDAGAVAKAISEATGMEISERLISLKEPIKEIGDHNITVSLGEKEAKAVLEIKAK</sequence>
<evidence type="ECO:0000256" key="3">
    <source>
        <dbReference type="ARBA" id="ARBA00022884"/>
    </source>
</evidence>
<dbReference type="PANTHER" id="PTHR21368">
    <property type="entry name" value="50S RIBOSOMAL PROTEIN L9"/>
    <property type="match status" value="1"/>
</dbReference>
<dbReference type="InterPro" id="IPR020594">
    <property type="entry name" value="Ribosomal_bL9_bac/chp"/>
</dbReference>
<dbReference type="Gene3D" id="3.40.5.10">
    <property type="entry name" value="Ribosomal protein L9, N-terminal domain"/>
    <property type="match status" value="1"/>
</dbReference>
<keyword evidence="2 7" id="KW-0699">rRNA-binding</keyword>
<keyword evidence="4 7" id="KW-0689">Ribosomal protein</keyword>
<dbReference type="GO" id="GO:0005840">
    <property type="term" value="C:ribosome"/>
    <property type="evidence" value="ECO:0007669"/>
    <property type="project" value="UniProtKB-KW"/>
</dbReference>
<dbReference type="AlphaFoldDB" id="A0A2H0QVG1"/>
<evidence type="ECO:0000259" key="9">
    <source>
        <dbReference type="Pfam" id="PF03948"/>
    </source>
</evidence>
<dbReference type="InterPro" id="IPR020070">
    <property type="entry name" value="Ribosomal_bL9_N"/>
</dbReference>
<evidence type="ECO:0000256" key="1">
    <source>
        <dbReference type="ARBA" id="ARBA00010605"/>
    </source>
</evidence>
<dbReference type="InterPro" id="IPR020069">
    <property type="entry name" value="Ribosomal_bL9_C"/>
</dbReference>
<accession>A0A2H0QVG1</accession>
<protein>
    <recommendedName>
        <fullName evidence="6 7">Large ribosomal subunit protein bL9</fullName>
    </recommendedName>
</protein>
<dbReference type="SUPFAM" id="SSF55658">
    <property type="entry name" value="L9 N-domain-like"/>
    <property type="match status" value="1"/>
</dbReference>
<dbReference type="GO" id="GO:0006412">
    <property type="term" value="P:translation"/>
    <property type="evidence" value="ECO:0007669"/>
    <property type="project" value="UniProtKB-UniRule"/>
</dbReference>
<name>A0A2H0QVG1_9BACT</name>
<reference evidence="10 11" key="1">
    <citation type="submission" date="2017-09" db="EMBL/GenBank/DDBJ databases">
        <title>Depth-based differentiation of microbial function through sediment-hosted aquifers and enrichment of novel symbionts in the deep terrestrial subsurface.</title>
        <authorList>
            <person name="Probst A.J."/>
            <person name="Ladd B."/>
            <person name="Jarett J.K."/>
            <person name="Geller-Mcgrath D.E."/>
            <person name="Sieber C.M."/>
            <person name="Emerson J.B."/>
            <person name="Anantharaman K."/>
            <person name="Thomas B.C."/>
            <person name="Malmstrom R."/>
            <person name="Stieglmeier M."/>
            <person name="Klingl A."/>
            <person name="Woyke T."/>
            <person name="Ryan C.M."/>
            <person name="Banfield J.F."/>
        </authorList>
    </citation>
    <scope>NUCLEOTIDE SEQUENCE [LARGE SCALE GENOMIC DNA]</scope>
    <source>
        <strain evidence="10">CG10_big_fil_rev_8_21_14_0_10_42_12</strain>
    </source>
</reference>
<proteinExistence type="inferred from homology"/>
<comment type="function">
    <text evidence="7">Binds to the 23S rRNA.</text>
</comment>
<evidence type="ECO:0000256" key="5">
    <source>
        <dbReference type="ARBA" id="ARBA00023274"/>
    </source>
</evidence>
<organism evidence="10 11">
    <name type="scientific">Candidatus Zambryskibacteria bacterium CG10_big_fil_rev_8_21_14_0_10_42_12</name>
    <dbReference type="NCBI Taxonomy" id="1975115"/>
    <lineage>
        <taxon>Bacteria</taxon>
        <taxon>Candidatus Zambryskiibacteriota</taxon>
    </lineage>
</organism>
<evidence type="ECO:0000256" key="7">
    <source>
        <dbReference type="HAMAP-Rule" id="MF_00503"/>
    </source>
</evidence>
<feature type="domain" description="Ribosomal protein L9" evidence="8">
    <location>
        <begin position="1"/>
        <end position="47"/>
    </location>
</feature>
<evidence type="ECO:0000256" key="2">
    <source>
        <dbReference type="ARBA" id="ARBA00022730"/>
    </source>
</evidence>
<feature type="domain" description="Large ribosomal subunit protein bL9 C-terminal" evidence="9">
    <location>
        <begin position="63"/>
        <end position="136"/>
    </location>
</feature>
<evidence type="ECO:0000313" key="11">
    <source>
        <dbReference type="Proteomes" id="UP000231333"/>
    </source>
</evidence>
<evidence type="ECO:0000313" key="10">
    <source>
        <dbReference type="EMBL" id="PIR38269.1"/>
    </source>
</evidence>
<dbReference type="EMBL" id="PCXL01000011">
    <property type="protein sequence ID" value="PIR38269.1"/>
    <property type="molecule type" value="Genomic_DNA"/>
</dbReference>
<evidence type="ECO:0000259" key="8">
    <source>
        <dbReference type="Pfam" id="PF01281"/>
    </source>
</evidence>
<dbReference type="NCBIfam" id="TIGR00158">
    <property type="entry name" value="L9"/>
    <property type="match status" value="1"/>
</dbReference>
<dbReference type="InterPro" id="IPR036935">
    <property type="entry name" value="Ribosomal_bL9_N_sf"/>
</dbReference>
<dbReference type="GO" id="GO:1990904">
    <property type="term" value="C:ribonucleoprotein complex"/>
    <property type="evidence" value="ECO:0007669"/>
    <property type="project" value="UniProtKB-KW"/>
</dbReference>
<dbReference type="Proteomes" id="UP000231333">
    <property type="component" value="Unassembled WGS sequence"/>
</dbReference>
<dbReference type="Pfam" id="PF03948">
    <property type="entry name" value="Ribosomal_L9_C"/>
    <property type="match status" value="1"/>
</dbReference>
<gene>
    <name evidence="7 10" type="primary">rplI</name>
    <name evidence="10" type="ORF">COV34_01515</name>
</gene>
<dbReference type="GO" id="GO:0003735">
    <property type="term" value="F:structural constituent of ribosome"/>
    <property type="evidence" value="ECO:0007669"/>
    <property type="project" value="InterPro"/>
</dbReference>
<comment type="similarity">
    <text evidence="1 7">Belongs to the bacterial ribosomal protein bL9 family.</text>
</comment>
<dbReference type="InterPro" id="IPR036791">
    <property type="entry name" value="Ribosomal_bL9_C_sf"/>
</dbReference>
<dbReference type="InterPro" id="IPR009027">
    <property type="entry name" value="Ribosomal_bL9/RNase_H1_N"/>
</dbReference>
<keyword evidence="5 7" id="KW-0687">Ribonucleoprotein</keyword>
<keyword evidence="3 7" id="KW-0694">RNA-binding</keyword>
<dbReference type="SUPFAM" id="SSF55653">
    <property type="entry name" value="Ribosomal protein L9 C-domain"/>
    <property type="match status" value="1"/>
</dbReference>